<evidence type="ECO:0000313" key="2">
    <source>
        <dbReference type="Proteomes" id="UP000276133"/>
    </source>
</evidence>
<gene>
    <name evidence="1" type="ORF">BpHYR1_002355</name>
</gene>
<dbReference type="AlphaFoldDB" id="A0A3M7Q4V5"/>
<dbReference type="EMBL" id="REGN01007395">
    <property type="protein sequence ID" value="RNA06420.1"/>
    <property type="molecule type" value="Genomic_DNA"/>
</dbReference>
<reference evidence="1 2" key="1">
    <citation type="journal article" date="2018" name="Sci. Rep.">
        <title>Genomic signatures of local adaptation to the degree of environmental predictability in rotifers.</title>
        <authorList>
            <person name="Franch-Gras L."/>
            <person name="Hahn C."/>
            <person name="Garcia-Roger E.M."/>
            <person name="Carmona M.J."/>
            <person name="Serra M."/>
            <person name="Gomez A."/>
        </authorList>
    </citation>
    <scope>NUCLEOTIDE SEQUENCE [LARGE SCALE GENOMIC DNA]</scope>
    <source>
        <strain evidence="1">HYR1</strain>
    </source>
</reference>
<protein>
    <submittedName>
        <fullName evidence="1">Uncharacterized protein</fullName>
    </submittedName>
</protein>
<accession>A0A3M7Q4V5</accession>
<name>A0A3M7Q4V5_BRAPC</name>
<comment type="caution">
    <text evidence="1">The sequence shown here is derived from an EMBL/GenBank/DDBJ whole genome shotgun (WGS) entry which is preliminary data.</text>
</comment>
<dbReference type="Proteomes" id="UP000276133">
    <property type="component" value="Unassembled WGS sequence"/>
</dbReference>
<keyword evidence="2" id="KW-1185">Reference proteome</keyword>
<sequence length="253" mass="29273">MTFLSCDCENADIFREIMFRPETYVPKLYCRIGLEYEVKKIVQNREISIRATVLIASANRNVFRHEYMSQNTNFSSNLQENILENTQLISLVPQSSVSLNNSQTQFVNFQQYDLAINQQTPKSLNIPGCEGQQTASSNHVSIDLMQHESNNNLNHDMQNESLDIHKIGENFLKILNHQTTSQKDQLRIINANFSTSETTLLRISNNTENMMRNFDSQTVVQRKVLEQLESLNKNMHVVNEVEIIEKNTETNRK</sequence>
<organism evidence="1 2">
    <name type="scientific">Brachionus plicatilis</name>
    <name type="common">Marine rotifer</name>
    <name type="synonym">Brachionus muelleri</name>
    <dbReference type="NCBI Taxonomy" id="10195"/>
    <lineage>
        <taxon>Eukaryota</taxon>
        <taxon>Metazoa</taxon>
        <taxon>Spiralia</taxon>
        <taxon>Gnathifera</taxon>
        <taxon>Rotifera</taxon>
        <taxon>Eurotatoria</taxon>
        <taxon>Monogononta</taxon>
        <taxon>Pseudotrocha</taxon>
        <taxon>Ploima</taxon>
        <taxon>Brachionidae</taxon>
        <taxon>Brachionus</taxon>
    </lineage>
</organism>
<proteinExistence type="predicted"/>
<evidence type="ECO:0000313" key="1">
    <source>
        <dbReference type="EMBL" id="RNA06420.1"/>
    </source>
</evidence>